<dbReference type="Proteomes" id="UP000316759">
    <property type="component" value="Unassembled WGS sequence"/>
</dbReference>
<dbReference type="EMBL" id="SUNJ01007016">
    <property type="protein sequence ID" value="TPP62308.1"/>
    <property type="molecule type" value="Genomic_DNA"/>
</dbReference>
<accession>A0A504YWS2</accession>
<organism evidence="2 3">
    <name type="scientific">Fasciola gigantica</name>
    <name type="common">Giant liver fluke</name>
    <dbReference type="NCBI Taxonomy" id="46835"/>
    <lineage>
        <taxon>Eukaryota</taxon>
        <taxon>Metazoa</taxon>
        <taxon>Spiralia</taxon>
        <taxon>Lophotrochozoa</taxon>
        <taxon>Platyhelminthes</taxon>
        <taxon>Trematoda</taxon>
        <taxon>Digenea</taxon>
        <taxon>Plagiorchiida</taxon>
        <taxon>Echinostomata</taxon>
        <taxon>Echinostomatoidea</taxon>
        <taxon>Fasciolidae</taxon>
        <taxon>Fasciola</taxon>
    </lineage>
</organism>
<evidence type="ECO:0000313" key="3">
    <source>
        <dbReference type="Proteomes" id="UP000316759"/>
    </source>
</evidence>
<proteinExistence type="predicted"/>
<protein>
    <submittedName>
        <fullName evidence="2">Uncharacterized protein</fullName>
    </submittedName>
</protein>
<sequence length="322" mass="35523">MNWDHQQSPQLIRSFSLPNAHTAEYATEPNQKRSPRARRKSHSLTRVDDQSNSAAPVRRQPHPLAMQALGFRPMFGGRGNRLPEWPPPDPPPLTPLPLGINRTVIAPPNETTATPIWPPRPWWRRQNPSRLLNPIIHVALETTDTAIPPPSQLTERPARIGWTSTSDEAEVDQELIATTDTTTPIPQMAEISEVEGNLARGEPSTSVISTEAHPVSVAHTSARAHSADGSRIRNTQSAGQTEEVELVSLNSEEVQEESTFHIFIVVDTNPDRHIGTVHGELAQPFQSLLFMEHILRPSSIARLLTEGESGVDLQSMDESSSG</sequence>
<reference evidence="2 3" key="1">
    <citation type="submission" date="2019-04" db="EMBL/GenBank/DDBJ databases">
        <title>Annotation for the trematode Fasciola gigantica.</title>
        <authorList>
            <person name="Choi Y.-J."/>
        </authorList>
    </citation>
    <scope>NUCLEOTIDE SEQUENCE [LARGE SCALE GENOMIC DNA]</scope>
    <source>
        <strain evidence="2">Uganda_cow_1</strain>
    </source>
</reference>
<feature type="compositionally biased region" description="Basic residues" evidence="1">
    <location>
        <begin position="33"/>
        <end position="43"/>
    </location>
</feature>
<keyword evidence="3" id="KW-1185">Reference proteome</keyword>
<feature type="region of interest" description="Disordered" evidence="1">
    <location>
        <begin position="1"/>
        <end position="60"/>
    </location>
</feature>
<evidence type="ECO:0000256" key="1">
    <source>
        <dbReference type="SAM" id="MobiDB-lite"/>
    </source>
</evidence>
<comment type="caution">
    <text evidence="2">The sequence shown here is derived from an EMBL/GenBank/DDBJ whole genome shotgun (WGS) entry which is preliminary data.</text>
</comment>
<feature type="compositionally biased region" description="Polar residues" evidence="1">
    <location>
        <begin position="1"/>
        <end position="19"/>
    </location>
</feature>
<name>A0A504YWS2_FASGI</name>
<gene>
    <name evidence="2" type="ORF">FGIG_07716</name>
</gene>
<evidence type="ECO:0000313" key="2">
    <source>
        <dbReference type="EMBL" id="TPP62308.1"/>
    </source>
</evidence>
<dbReference type="OrthoDB" id="6250394at2759"/>
<dbReference type="AlphaFoldDB" id="A0A504YWS2"/>
<feature type="region of interest" description="Disordered" evidence="1">
    <location>
        <begin position="221"/>
        <end position="240"/>
    </location>
</feature>